<proteinExistence type="predicted"/>
<dbReference type="Proteomes" id="UP000325440">
    <property type="component" value="Unassembled WGS sequence"/>
</dbReference>
<organism evidence="2 3">
    <name type="scientific">Cinara cedri</name>
    <dbReference type="NCBI Taxonomy" id="506608"/>
    <lineage>
        <taxon>Eukaryota</taxon>
        <taxon>Metazoa</taxon>
        <taxon>Ecdysozoa</taxon>
        <taxon>Arthropoda</taxon>
        <taxon>Hexapoda</taxon>
        <taxon>Insecta</taxon>
        <taxon>Pterygota</taxon>
        <taxon>Neoptera</taxon>
        <taxon>Paraneoptera</taxon>
        <taxon>Hemiptera</taxon>
        <taxon>Sternorrhyncha</taxon>
        <taxon>Aphidomorpha</taxon>
        <taxon>Aphidoidea</taxon>
        <taxon>Aphididae</taxon>
        <taxon>Lachninae</taxon>
        <taxon>Cinara</taxon>
    </lineage>
</organism>
<feature type="region of interest" description="Disordered" evidence="1">
    <location>
        <begin position="25"/>
        <end position="50"/>
    </location>
</feature>
<dbReference type="EMBL" id="CABPRJ010001468">
    <property type="protein sequence ID" value="VVC38304.1"/>
    <property type="molecule type" value="Genomic_DNA"/>
</dbReference>
<sequence length="136" mass="15889">MKSSKCKRTIKYHYERLSKRVKTNCLERKKKKNSQSKNQNSDSNFNHRRLLKDTELDHFEPEIIKIFEEYYLLNGFHTPIQDDDEIEIIEEDAQVSTTTEDTSFVMSKTDALRSTDPMVGIDNHAPDQINFISTSG</sequence>
<evidence type="ECO:0000313" key="2">
    <source>
        <dbReference type="EMBL" id="VVC38304.1"/>
    </source>
</evidence>
<accession>A0A5E4N9P8</accession>
<evidence type="ECO:0000256" key="1">
    <source>
        <dbReference type="SAM" id="MobiDB-lite"/>
    </source>
</evidence>
<dbReference type="AlphaFoldDB" id="A0A5E4N9P8"/>
<protein>
    <submittedName>
        <fullName evidence="2">Uncharacterized protein</fullName>
    </submittedName>
</protein>
<feature type="compositionally biased region" description="Low complexity" evidence="1">
    <location>
        <begin position="35"/>
        <end position="44"/>
    </location>
</feature>
<keyword evidence="3" id="KW-1185">Reference proteome</keyword>
<name>A0A5E4N9P8_9HEMI</name>
<reference evidence="2 3" key="1">
    <citation type="submission" date="2019-08" db="EMBL/GenBank/DDBJ databases">
        <authorList>
            <person name="Alioto T."/>
            <person name="Alioto T."/>
            <person name="Gomez Garrido J."/>
        </authorList>
    </citation>
    <scope>NUCLEOTIDE SEQUENCE [LARGE SCALE GENOMIC DNA]</scope>
</reference>
<gene>
    <name evidence="2" type="ORF">CINCED_3A021818</name>
</gene>
<evidence type="ECO:0000313" key="3">
    <source>
        <dbReference type="Proteomes" id="UP000325440"/>
    </source>
</evidence>